<feature type="domain" description="HTH luxR-type" evidence="4">
    <location>
        <begin position="148"/>
        <end position="213"/>
    </location>
</feature>
<keyword evidence="7" id="KW-1185">Reference proteome</keyword>
<dbReference type="GO" id="GO:0006355">
    <property type="term" value="P:regulation of DNA-templated transcription"/>
    <property type="evidence" value="ECO:0007669"/>
    <property type="project" value="InterPro"/>
</dbReference>
<dbReference type="PRINTS" id="PR00038">
    <property type="entry name" value="HTHLUXR"/>
</dbReference>
<evidence type="ECO:0000256" key="1">
    <source>
        <dbReference type="ARBA" id="ARBA00022553"/>
    </source>
</evidence>
<dbReference type="SUPFAM" id="SSF52172">
    <property type="entry name" value="CheY-like"/>
    <property type="match status" value="1"/>
</dbReference>
<proteinExistence type="predicted"/>
<evidence type="ECO:0000256" key="2">
    <source>
        <dbReference type="ARBA" id="ARBA00023125"/>
    </source>
</evidence>
<dbReference type="PANTHER" id="PTHR43214">
    <property type="entry name" value="TWO-COMPONENT RESPONSE REGULATOR"/>
    <property type="match status" value="1"/>
</dbReference>
<dbReference type="SUPFAM" id="SSF46894">
    <property type="entry name" value="C-terminal effector domain of the bipartite response regulators"/>
    <property type="match status" value="1"/>
</dbReference>
<dbReference type="SMART" id="SM00448">
    <property type="entry name" value="REC"/>
    <property type="match status" value="1"/>
</dbReference>
<dbReference type="CDD" id="cd06170">
    <property type="entry name" value="LuxR_C_like"/>
    <property type="match status" value="1"/>
</dbReference>
<comment type="caution">
    <text evidence="6">The sequence shown here is derived from an EMBL/GenBank/DDBJ whole genome shotgun (WGS) entry which is preliminary data.</text>
</comment>
<keyword evidence="2" id="KW-0238">DNA-binding</keyword>
<dbReference type="OrthoDB" id="9808843at2"/>
<dbReference type="InterPro" id="IPR039420">
    <property type="entry name" value="WalR-like"/>
</dbReference>
<dbReference type="Proteomes" id="UP000316096">
    <property type="component" value="Unassembled WGS sequence"/>
</dbReference>
<name>A0A543CUR4_9ACTN</name>
<evidence type="ECO:0000259" key="5">
    <source>
        <dbReference type="PROSITE" id="PS50110"/>
    </source>
</evidence>
<dbReference type="GO" id="GO:0003677">
    <property type="term" value="F:DNA binding"/>
    <property type="evidence" value="ECO:0007669"/>
    <property type="project" value="UniProtKB-KW"/>
</dbReference>
<dbReference type="PROSITE" id="PS00622">
    <property type="entry name" value="HTH_LUXR_1"/>
    <property type="match status" value="1"/>
</dbReference>
<dbReference type="GO" id="GO:0000160">
    <property type="term" value="P:phosphorelay signal transduction system"/>
    <property type="evidence" value="ECO:0007669"/>
    <property type="project" value="InterPro"/>
</dbReference>
<dbReference type="Gene3D" id="3.40.50.2300">
    <property type="match status" value="1"/>
</dbReference>
<evidence type="ECO:0000256" key="3">
    <source>
        <dbReference type="PROSITE-ProRule" id="PRU00169"/>
    </source>
</evidence>
<protein>
    <submittedName>
        <fullName evidence="6">LuxR family two component transcriptional regulator</fullName>
    </submittedName>
</protein>
<dbReference type="SMART" id="SM00421">
    <property type="entry name" value="HTH_LUXR"/>
    <property type="match status" value="1"/>
</dbReference>
<dbReference type="InterPro" id="IPR016032">
    <property type="entry name" value="Sig_transdc_resp-reg_C-effctor"/>
</dbReference>
<dbReference type="PROSITE" id="PS50110">
    <property type="entry name" value="RESPONSE_REGULATORY"/>
    <property type="match status" value="1"/>
</dbReference>
<dbReference type="InterPro" id="IPR058245">
    <property type="entry name" value="NreC/VraR/RcsB-like_REC"/>
</dbReference>
<gene>
    <name evidence="6" type="ORF">FB559_6577</name>
</gene>
<dbReference type="InterPro" id="IPR001789">
    <property type="entry name" value="Sig_transdc_resp-reg_receiver"/>
</dbReference>
<feature type="modified residue" description="4-aspartylphosphate" evidence="3">
    <location>
        <position position="59"/>
    </location>
</feature>
<reference evidence="6 7" key="1">
    <citation type="submission" date="2019-06" db="EMBL/GenBank/DDBJ databases">
        <title>Sequencing the genomes of 1000 actinobacteria strains.</title>
        <authorList>
            <person name="Klenk H.-P."/>
        </authorList>
    </citation>
    <scope>NUCLEOTIDE SEQUENCE [LARGE SCALE GENOMIC DNA]</scope>
    <source>
        <strain evidence="6 7">DSM 102200</strain>
    </source>
</reference>
<dbReference type="CDD" id="cd17535">
    <property type="entry name" value="REC_NarL-like"/>
    <property type="match status" value="1"/>
</dbReference>
<dbReference type="Pfam" id="PF00072">
    <property type="entry name" value="Response_reg"/>
    <property type="match status" value="1"/>
</dbReference>
<evidence type="ECO:0000313" key="6">
    <source>
        <dbReference type="EMBL" id="TQM00854.1"/>
    </source>
</evidence>
<dbReference type="PROSITE" id="PS50043">
    <property type="entry name" value="HTH_LUXR_2"/>
    <property type="match status" value="1"/>
</dbReference>
<evidence type="ECO:0000313" key="7">
    <source>
        <dbReference type="Proteomes" id="UP000316096"/>
    </source>
</evidence>
<sequence length="240" mass="25580">MPSASIVRVLIADDHPVFSAGLRMLLRSIAGVEVIAEAATGKAALDLTRRLCPDIVLMDVNMPQMNGIAATQAIVAACPGSAVLMLTIIEDIDTVLAAVRAGARGYLLKGSGLEEIAQAIDVVSRGGAVFGRQVASDVVDYITKPPPQTVPFPELTDRERDILRLVGEGLGNATIAHELSLSVKTVRNYLSRIFAKLQVTHRAEAAVRARREGLVAEADGRFEFGSSRAVEQLPADTDRD</sequence>
<dbReference type="RefSeq" id="WP_141960726.1">
    <property type="nucleotide sequence ID" value="NZ_VFOZ01000001.1"/>
</dbReference>
<keyword evidence="1 3" id="KW-0597">Phosphoprotein</keyword>
<dbReference type="InterPro" id="IPR011006">
    <property type="entry name" value="CheY-like_superfamily"/>
</dbReference>
<accession>A0A543CUR4</accession>
<dbReference type="AlphaFoldDB" id="A0A543CUR4"/>
<organism evidence="6 7">
    <name type="scientific">Actinoallomurus bryophytorum</name>
    <dbReference type="NCBI Taxonomy" id="1490222"/>
    <lineage>
        <taxon>Bacteria</taxon>
        <taxon>Bacillati</taxon>
        <taxon>Actinomycetota</taxon>
        <taxon>Actinomycetes</taxon>
        <taxon>Streptosporangiales</taxon>
        <taxon>Thermomonosporaceae</taxon>
        <taxon>Actinoallomurus</taxon>
    </lineage>
</organism>
<dbReference type="InterPro" id="IPR000792">
    <property type="entry name" value="Tscrpt_reg_LuxR_C"/>
</dbReference>
<dbReference type="Pfam" id="PF00196">
    <property type="entry name" value="GerE"/>
    <property type="match status" value="1"/>
</dbReference>
<dbReference type="EMBL" id="VFOZ01000001">
    <property type="protein sequence ID" value="TQM00854.1"/>
    <property type="molecule type" value="Genomic_DNA"/>
</dbReference>
<evidence type="ECO:0000259" key="4">
    <source>
        <dbReference type="PROSITE" id="PS50043"/>
    </source>
</evidence>
<feature type="domain" description="Response regulatory" evidence="5">
    <location>
        <begin position="8"/>
        <end position="124"/>
    </location>
</feature>